<dbReference type="Proteomes" id="UP000481858">
    <property type="component" value="Unassembled WGS sequence"/>
</dbReference>
<dbReference type="OrthoDB" id="3559235at2759"/>
<reference evidence="1 2" key="1">
    <citation type="submission" date="2019-12" db="EMBL/GenBank/DDBJ databases">
        <title>Draft genome sequence of the ascomycete Xylaria multiplex DSM 110363.</title>
        <authorList>
            <person name="Buettner E."/>
            <person name="Kellner H."/>
        </authorList>
    </citation>
    <scope>NUCLEOTIDE SEQUENCE [LARGE SCALE GENOMIC DNA]</scope>
    <source>
        <strain evidence="1 2">DSM 110363</strain>
    </source>
</reference>
<sequence>MDVIGSAAAISQLLSQAIGLWQQVQTAYECVKTRPKLLMDMNAQLSNILPLIDGIEREPTLCTGEIYGQLDFIKRIATELCQKLQAMAALQRKSPVRQSIHAWSRGSRDEAKLADILQRLQQAKTELAIHINLVHLSLTSNMTKGMDRSSKIPDIETQIPPRDTKERQRLTIEGNATGEAAQQLNGIIAMDASRDYITASIRNNQVLQQGRQKNIISGATADFDLLRIAD</sequence>
<dbReference type="EMBL" id="WUBL01000035">
    <property type="protein sequence ID" value="KAF2969478.1"/>
    <property type="molecule type" value="Genomic_DNA"/>
</dbReference>
<gene>
    <name evidence="1" type="ORF">GQX73_g4094</name>
</gene>
<dbReference type="AlphaFoldDB" id="A0A7C8ISY5"/>
<evidence type="ECO:0008006" key="3">
    <source>
        <dbReference type="Google" id="ProtNLM"/>
    </source>
</evidence>
<organism evidence="1 2">
    <name type="scientific">Xylaria multiplex</name>
    <dbReference type="NCBI Taxonomy" id="323545"/>
    <lineage>
        <taxon>Eukaryota</taxon>
        <taxon>Fungi</taxon>
        <taxon>Dikarya</taxon>
        <taxon>Ascomycota</taxon>
        <taxon>Pezizomycotina</taxon>
        <taxon>Sordariomycetes</taxon>
        <taxon>Xylariomycetidae</taxon>
        <taxon>Xylariales</taxon>
        <taxon>Xylariaceae</taxon>
        <taxon>Xylaria</taxon>
    </lineage>
</organism>
<keyword evidence="2" id="KW-1185">Reference proteome</keyword>
<evidence type="ECO:0000313" key="2">
    <source>
        <dbReference type="Proteomes" id="UP000481858"/>
    </source>
</evidence>
<protein>
    <recommendedName>
        <fullName evidence="3">NACHT-NTPase and P-loop NTPases N-terminal domain-containing protein</fullName>
    </recommendedName>
</protein>
<name>A0A7C8ISY5_9PEZI</name>
<dbReference type="InParanoid" id="A0A7C8ISY5"/>
<comment type="caution">
    <text evidence="1">The sequence shown here is derived from an EMBL/GenBank/DDBJ whole genome shotgun (WGS) entry which is preliminary data.</text>
</comment>
<proteinExistence type="predicted"/>
<accession>A0A7C8ISY5</accession>
<evidence type="ECO:0000313" key="1">
    <source>
        <dbReference type="EMBL" id="KAF2969478.1"/>
    </source>
</evidence>